<evidence type="ECO:0000256" key="3">
    <source>
        <dbReference type="ARBA" id="ARBA00022989"/>
    </source>
</evidence>
<protein>
    <submittedName>
        <fullName evidence="7">MFS transporter</fullName>
    </submittedName>
</protein>
<sequence>MTDSPPTHSTKPPAGSTRLQRKVLIVLATGQILGGLGVGATLALGALLVTEVSGSSALSGLAATMNTLGAAILAIPLARLAQRRGRRISLTTGALVAILGASVIVTAAILGSLPLLLTGMGLQGAAIALNLQSRFAATDLALQKTRARDLSLIVWSTTIGSVVGPNLFEPSELLGRALGLPQFTGGFLIAMAAQVLGATVYFLGLRPDPLKLALARGATIKNKPGPAGGFGSLRSVPAARQAVLIVALSHAVMVAVMSMTPVHLTSHGATLSLVGLTISLHVAGMYALSPVFGWLADKMGRAQTVLLGQATFAIALLLTFLGAENQALVLTALILLGLGWSASTVAGSTMVTESVPVQDRPGLQGTSDLVMNLCGAAGGALAGPILAMVGFSGLGLVFLAAVLVVTVVAAKTLRDTRVTI</sequence>
<evidence type="ECO:0000256" key="4">
    <source>
        <dbReference type="ARBA" id="ARBA00023136"/>
    </source>
</evidence>
<dbReference type="EMBL" id="JAYWLU010000012">
    <property type="protein sequence ID" value="MEX3595413.1"/>
    <property type="molecule type" value="Genomic_DNA"/>
</dbReference>
<feature type="transmembrane region" description="Helical" evidence="5">
    <location>
        <begin position="116"/>
        <end position="137"/>
    </location>
</feature>
<organism evidence="7 8">
    <name type="scientific">Kocuria carniphila</name>
    <dbReference type="NCBI Taxonomy" id="262208"/>
    <lineage>
        <taxon>Bacteria</taxon>
        <taxon>Bacillati</taxon>
        <taxon>Actinomycetota</taxon>
        <taxon>Actinomycetes</taxon>
        <taxon>Micrococcales</taxon>
        <taxon>Micrococcaceae</taxon>
        <taxon>Kocuria</taxon>
    </lineage>
</organism>
<dbReference type="Proteomes" id="UP001558481">
    <property type="component" value="Unassembled WGS sequence"/>
</dbReference>
<name>A0ABV3V3U5_9MICC</name>
<comment type="subcellular location">
    <subcellularLocation>
        <location evidence="1">Cell membrane</location>
        <topology evidence="1">Multi-pass membrane protein</topology>
    </subcellularLocation>
</comment>
<keyword evidence="3 5" id="KW-1133">Transmembrane helix</keyword>
<dbReference type="Gene3D" id="1.20.1250.20">
    <property type="entry name" value="MFS general substrate transporter like domains"/>
    <property type="match status" value="1"/>
</dbReference>
<feature type="transmembrane region" description="Helical" evidence="5">
    <location>
        <begin position="270"/>
        <end position="292"/>
    </location>
</feature>
<dbReference type="SUPFAM" id="SSF103473">
    <property type="entry name" value="MFS general substrate transporter"/>
    <property type="match status" value="1"/>
</dbReference>
<feature type="transmembrane region" description="Helical" evidence="5">
    <location>
        <begin position="23"/>
        <end position="49"/>
    </location>
</feature>
<feature type="transmembrane region" description="Helical" evidence="5">
    <location>
        <begin position="180"/>
        <end position="203"/>
    </location>
</feature>
<evidence type="ECO:0000259" key="6">
    <source>
        <dbReference type="PROSITE" id="PS50850"/>
    </source>
</evidence>
<feature type="domain" description="Major facilitator superfamily (MFS) profile" evidence="6">
    <location>
        <begin position="23"/>
        <end position="417"/>
    </location>
</feature>
<feature type="transmembrane region" description="Helical" evidence="5">
    <location>
        <begin position="149"/>
        <end position="168"/>
    </location>
</feature>
<proteinExistence type="predicted"/>
<gene>
    <name evidence="7" type="ORF">VVR66_11870</name>
</gene>
<keyword evidence="8" id="KW-1185">Reference proteome</keyword>
<dbReference type="PANTHER" id="PTHR23534">
    <property type="entry name" value="MFS PERMEASE"/>
    <property type="match status" value="1"/>
</dbReference>
<dbReference type="PROSITE" id="PS50850">
    <property type="entry name" value="MFS"/>
    <property type="match status" value="1"/>
</dbReference>
<feature type="transmembrane region" description="Helical" evidence="5">
    <location>
        <begin position="55"/>
        <end position="78"/>
    </location>
</feature>
<dbReference type="InterPro" id="IPR036259">
    <property type="entry name" value="MFS_trans_sf"/>
</dbReference>
<keyword evidence="4 5" id="KW-0472">Membrane</keyword>
<feature type="transmembrane region" description="Helical" evidence="5">
    <location>
        <begin position="327"/>
        <end position="348"/>
    </location>
</feature>
<dbReference type="Pfam" id="PF07690">
    <property type="entry name" value="MFS_1"/>
    <property type="match status" value="1"/>
</dbReference>
<evidence type="ECO:0000313" key="8">
    <source>
        <dbReference type="Proteomes" id="UP001558481"/>
    </source>
</evidence>
<dbReference type="RefSeq" id="WP_190807751.1">
    <property type="nucleotide sequence ID" value="NZ_JAYWLU010000012.1"/>
</dbReference>
<dbReference type="InterPro" id="IPR011701">
    <property type="entry name" value="MFS"/>
</dbReference>
<keyword evidence="2 5" id="KW-0812">Transmembrane</keyword>
<feature type="transmembrane region" description="Helical" evidence="5">
    <location>
        <begin position="393"/>
        <end position="413"/>
    </location>
</feature>
<accession>A0ABV3V3U5</accession>
<feature type="transmembrane region" description="Helical" evidence="5">
    <location>
        <begin position="90"/>
        <end position="110"/>
    </location>
</feature>
<evidence type="ECO:0000256" key="1">
    <source>
        <dbReference type="ARBA" id="ARBA00004651"/>
    </source>
</evidence>
<comment type="caution">
    <text evidence="7">The sequence shown here is derived from an EMBL/GenBank/DDBJ whole genome shotgun (WGS) entry which is preliminary data.</text>
</comment>
<dbReference type="InterPro" id="IPR020846">
    <property type="entry name" value="MFS_dom"/>
</dbReference>
<feature type="transmembrane region" description="Helical" evidence="5">
    <location>
        <begin position="242"/>
        <end position="264"/>
    </location>
</feature>
<evidence type="ECO:0000313" key="7">
    <source>
        <dbReference type="EMBL" id="MEX3595413.1"/>
    </source>
</evidence>
<reference evidence="7 8" key="1">
    <citation type="journal article" date="2024" name="Fungal Genet. Biol.">
        <title>The porcine skin microbiome exhibits broad fungal antagonism.</title>
        <authorList>
            <person name="De La Cruz K.F."/>
            <person name="Townsend E.C."/>
            <person name="Alex Cheong J.Z."/>
            <person name="Salamzade R."/>
            <person name="Liu A."/>
            <person name="Sandstrom S."/>
            <person name="Davila E."/>
            <person name="Huang L."/>
            <person name="Xu K.H."/>
            <person name="Wu S.Y."/>
            <person name="Meudt J.J."/>
            <person name="Shanmuganayagam D."/>
            <person name="Gibson A.L.F."/>
            <person name="Kalan L.R."/>
        </authorList>
    </citation>
    <scope>NUCLEOTIDE SEQUENCE [LARGE SCALE GENOMIC DNA]</scope>
    <source>
        <strain evidence="7 8">LK2625</strain>
    </source>
</reference>
<evidence type="ECO:0000256" key="5">
    <source>
        <dbReference type="SAM" id="Phobius"/>
    </source>
</evidence>
<evidence type="ECO:0000256" key="2">
    <source>
        <dbReference type="ARBA" id="ARBA00022692"/>
    </source>
</evidence>
<dbReference type="PANTHER" id="PTHR23534:SF1">
    <property type="entry name" value="MAJOR FACILITATOR SUPERFAMILY PROTEIN"/>
    <property type="match status" value="1"/>
</dbReference>